<reference evidence="11" key="1">
    <citation type="journal article" date="2019" name="Int. J. Syst. Evol. Microbiol.">
        <title>The Global Catalogue of Microorganisms (GCM) 10K type strain sequencing project: providing services to taxonomists for standard genome sequencing and annotation.</title>
        <authorList>
            <consortium name="The Broad Institute Genomics Platform"/>
            <consortium name="The Broad Institute Genome Sequencing Center for Infectious Disease"/>
            <person name="Wu L."/>
            <person name="Ma J."/>
        </authorList>
    </citation>
    <scope>NUCLEOTIDE SEQUENCE [LARGE SCALE GENOMIC DNA]</scope>
    <source>
        <strain evidence="11">CCUG 56029</strain>
    </source>
</reference>
<dbReference type="InterPro" id="IPR036366">
    <property type="entry name" value="PGBDSf"/>
</dbReference>
<dbReference type="Pfam" id="PF01471">
    <property type="entry name" value="PG_binding_1"/>
    <property type="match status" value="1"/>
</dbReference>
<feature type="region of interest" description="Disordered" evidence="8">
    <location>
        <begin position="1"/>
        <end position="99"/>
    </location>
</feature>
<dbReference type="CDD" id="cd16913">
    <property type="entry name" value="YkuD_like"/>
    <property type="match status" value="1"/>
</dbReference>
<dbReference type="PANTHER" id="PTHR30582:SF30">
    <property type="entry name" value="BLR4375 PROTEIN"/>
    <property type="match status" value="1"/>
</dbReference>
<feature type="compositionally biased region" description="Low complexity" evidence="8">
    <location>
        <begin position="18"/>
        <end position="99"/>
    </location>
</feature>
<feature type="domain" description="L,D-TPase catalytic" evidence="9">
    <location>
        <begin position="265"/>
        <end position="399"/>
    </location>
</feature>
<evidence type="ECO:0000256" key="5">
    <source>
        <dbReference type="ARBA" id="ARBA00022984"/>
    </source>
</evidence>
<comment type="pathway">
    <text evidence="1 7">Cell wall biogenesis; peptidoglycan biosynthesis.</text>
</comment>
<dbReference type="InterPro" id="IPR002477">
    <property type="entry name" value="Peptidoglycan-bd-like"/>
</dbReference>
<keyword evidence="5 7" id="KW-0573">Peptidoglycan synthesis</keyword>
<comment type="caution">
    <text evidence="10">The sequence shown here is derived from an EMBL/GenBank/DDBJ whole genome shotgun (WGS) entry which is preliminary data.</text>
</comment>
<name>A0ABW4R8M3_9RHOB</name>
<evidence type="ECO:0000256" key="3">
    <source>
        <dbReference type="ARBA" id="ARBA00022679"/>
    </source>
</evidence>
<organism evidence="10 11">
    <name type="scientific">Paracoccus pacificus</name>
    <dbReference type="NCBI Taxonomy" id="1463598"/>
    <lineage>
        <taxon>Bacteria</taxon>
        <taxon>Pseudomonadati</taxon>
        <taxon>Pseudomonadota</taxon>
        <taxon>Alphaproteobacteria</taxon>
        <taxon>Rhodobacterales</taxon>
        <taxon>Paracoccaceae</taxon>
        <taxon>Paracoccus</taxon>
    </lineage>
</organism>
<keyword evidence="11" id="KW-1185">Reference proteome</keyword>
<proteinExistence type="inferred from homology"/>
<accession>A0ABW4R8M3</accession>
<evidence type="ECO:0000256" key="6">
    <source>
        <dbReference type="ARBA" id="ARBA00023316"/>
    </source>
</evidence>
<feature type="active site" description="Nucleophile" evidence="7">
    <location>
        <position position="374"/>
    </location>
</feature>
<dbReference type="RefSeq" id="WP_379143301.1">
    <property type="nucleotide sequence ID" value="NZ_JBHUEN010000043.1"/>
</dbReference>
<dbReference type="Pfam" id="PF03734">
    <property type="entry name" value="YkuD"/>
    <property type="match status" value="1"/>
</dbReference>
<dbReference type="Gene3D" id="1.10.101.10">
    <property type="entry name" value="PGBD-like superfamily/PGBD"/>
    <property type="match status" value="1"/>
</dbReference>
<dbReference type="InterPro" id="IPR036365">
    <property type="entry name" value="PGBD-like_sf"/>
</dbReference>
<evidence type="ECO:0000259" key="9">
    <source>
        <dbReference type="PROSITE" id="PS52029"/>
    </source>
</evidence>
<dbReference type="SUPFAM" id="SSF47090">
    <property type="entry name" value="PGBD-like"/>
    <property type="match status" value="1"/>
</dbReference>
<dbReference type="PANTHER" id="PTHR30582">
    <property type="entry name" value="L,D-TRANSPEPTIDASE"/>
    <property type="match status" value="1"/>
</dbReference>
<dbReference type="Gene3D" id="2.40.440.10">
    <property type="entry name" value="L,D-transpeptidase catalytic domain-like"/>
    <property type="match status" value="1"/>
</dbReference>
<evidence type="ECO:0000256" key="1">
    <source>
        <dbReference type="ARBA" id="ARBA00004752"/>
    </source>
</evidence>
<dbReference type="Proteomes" id="UP001597213">
    <property type="component" value="Unassembled WGS sequence"/>
</dbReference>
<evidence type="ECO:0000256" key="4">
    <source>
        <dbReference type="ARBA" id="ARBA00022960"/>
    </source>
</evidence>
<dbReference type="EMBL" id="JBHUEN010000043">
    <property type="protein sequence ID" value="MFD1882582.1"/>
    <property type="molecule type" value="Genomic_DNA"/>
</dbReference>
<dbReference type="InterPro" id="IPR005490">
    <property type="entry name" value="LD_TPept_cat_dom"/>
</dbReference>
<dbReference type="SUPFAM" id="SSF141523">
    <property type="entry name" value="L,D-transpeptidase catalytic domain-like"/>
    <property type="match status" value="1"/>
</dbReference>
<evidence type="ECO:0000256" key="2">
    <source>
        <dbReference type="ARBA" id="ARBA00005992"/>
    </source>
</evidence>
<keyword evidence="3" id="KW-0808">Transferase</keyword>
<evidence type="ECO:0000256" key="7">
    <source>
        <dbReference type="PROSITE-ProRule" id="PRU01373"/>
    </source>
</evidence>
<evidence type="ECO:0000256" key="8">
    <source>
        <dbReference type="SAM" id="MobiDB-lite"/>
    </source>
</evidence>
<gene>
    <name evidence="10" type="ORF">ACFSCT_12740</name>
</gene>
<keyword evidence="4 7" id="KW-0133">Cell shape</keyword>
<sequence>MPQEPVIPGAASVAPVNSAPLPDSAAAAPETPAPAAEAPAPATTPAAPATTPAAPATTPAAPMAAPTATAPAPAAAAPVTTPAVHAPAPSSSAGQPAKAGNFTAEDVENAVFTGQPLASGQTALTAKVQALLDRSGISPGVTDGWAGRMSESAIMAFERRSGLPEDGLLDQEVWSLLQTYAGKPIIQNYTITQEDTADLVDSNPRDYAEKAKMKWLGFTSLPEKLGERFHMDEKFIVMLNKGTPFEPGNTIKVIAPAKPITGKVTRILVNKQTSRVTGYNAAGSMLVDYPATIGSDATPSPSGTHFVDAVALDPTYHYNPRINKQQGENAEPLVLPPGPNGPVGSVWIDLSKPTYGIHGTPTPSQLFRNQSSGCVRLTNWDARELAKMVEPKVTTVEFIENGAAVASAVPGAPGAQPTASPAPAAGGAKVPGVYPPVLDGTAEAAAIAVPSPSNQPTSAPAGGAGFVLPQAAPGASSSIVHSVPTGN</sequence>
<dbReference type="PROSITE" id="PS52029">
    <property type="entry name" value="LD_TPASE"/>
    <property type="match status" value="1"/>
</dbReference>
<feature type="active site" description="Proton donor/acceptor" evidence="7">
    <location>
        <position position="358"/>
    </location>
</feature>
<comment type="similarity">
    <text evidence="2">Belongs to the YkuD family.</text>
</comment>
<evidence type="ECO:0000313" key="11">
    <source>
        <dbReference type="Proteomes" id="UP001597213"/>
    </source>
</evidence>
<keyword evidence="6 7" id="KW-0961">Cell wall biogenesis/degradation</keyword>
<dbReference type="InterPro" id="IPR038063">
    <property type="entry name" value="Transpep_catalytic_dom"/>
</dbReference>
<protein>
    <submittedName>
        <fullName evidence="10">L,D-transpeptidase family protein</fullName>
    </submittedName>
</protein>
<dbReference type="InterPro" id="IPR050979">
    <property type="entry name" value="LD-transpeptidase"/>
</dbReference>
<evidence type="ECO:0000313" key="10">
    <source>
        <dbReference type="EMBL" id="MFD1882582.1"/>
    </source>
</evidence>